<evidence type="ECO:0000313" key="2">
    <source>
        <dbReference type="Proteomes" id="UP000692816"/>
    </source>
</evidence>
<gene>
    <name evidence="1" type="ORF">J4P68_0000180</name>
</gene>
<name>A0ACD3VA15_9BRAD</name>
<keyword evidence="2" id="KW-1185">Reference proteome</keyword>
<dbReference type="EMBL" id="CP088282">
    <property type="protein sequence ID" value="UGY03234.1"/>
    <property type="molecule type" value="Genomic_DNA"/>
</dbReference>
<proteinExistence type="predicted"/>
<organism evidence="1 2">
    <name type="scientific">Bradyrhizobium quebecense</name>
    <dbReference type="NCBI Taxonomy" id="2748629"/>
    <lineage>
        <taxon>Bacteria</taxon>
        <taxon>Pseudomonadati</taxon>
        <taxon>Pseudomonadota</taxon>
        <taxon>Alphaproteobacteria</taxon>
        <taxon>Hyphomicrobiales</taxon>
        <taxon>Nitrobacteraceae</taxon>
        <taxon>Bradyrhizobium</taxon>
    </lineage>
</organism>
<reference evidence="1 2" key="1">
    <citation type="journal article" date="2021" name="Int. J. Syst. Evol. Microbiol.">
        <title>Bradyrhizobium septentrionale sp. nov. (sv. septentrionale) and Bradyrhizobium quebecense sp. nov. (sv. septentrionale) associated with legumes native to Canada possess rearranged symbiosis genes and numerous insertion sequences.</title>
        <authorList>
            <person name="Bromfield E.S.P."/>
            <person name="Cloutier S."/>
        </authorList>
    </citation>
    <scope>NUCLEOTIDE SEQUENCE [LARGE SCALE GENOMIC DNA]</scope>
    <source>
        <strain evidence="1 2">12S5</strain>
    </source>
</reference>
<accession>A0ACD3VA15</accession>
<sequence length="289" mass="29927">MIKIETATPDLRQVLTQISSIDALVALEVSALADCLARAEQRQALVAVASAQASSSASKIALVSVAGGLTPRGSWFGSSLSGIAAQVTRAADDQDVAGIVLDVDSPGGTVSATVEAANAVAAAAAKKPVVAVANTLAASAAYWIASQAGELVMTPSADVGSIGAMIMHQDISGWLDQIGLKMTIVRSEQSPLKNEAHPFAPLSDDAKAYLQGRANEAGADFIKAVASGRRVTQTKVREEFGQGRMVGAREAVVRGMADRIATLDQVISGMLQQRALRSSSRRRSALVFD</sequence>
<evidence type="ECO:0000313" key="1">
    <source>
        <dbReference type="EMBL" id="UGY03234.1"/>
    </source>
</evidence>
<protein>
    <submittedName>
        <fullName evidence="1">S49 family peptidase</fullName>
    </submittedName>
</protein>
<dbReference type="Proteomes" id="UP000692816">
    <property type="component" value="Chromosome"/>
</dbReference>